<accession>A0A1G2A9Z9</accession>
<dbReference type="SMART" id="SM01022">
    <property type="entry name" value="ASCH"/>
    <property type="match status" value="1"/>
</dbReference>
<dbReference type="Proteomes" id="UP000178315">
    <property type="component" value="Unassembled WGS sequence"/>
</dbReference>
<evidence type="ECO:0000313" key="2">
    <source>
        <dbReference type="EMBL" id="OGY73728.1"/>
    </source>
</evidence>
<dbReference type="AlphaFoldDB" id="A0A1G2A9Z9"/>
<dbReference type="PIRSF" id="PIRSF016134">
    <property type="entry name" value="UCP016134"/>
    <property type="match status" value="1"/>
</dbReference>
<dbReference type="SUPFAM" id="SSF88697">
    <property type="entry name" value="PUA domain-like"/>
    <property type="match status" value="1"/>
</dbReference>
<reference evidence="2 3" key="1">
    <citation type="journal article" date="2016" name="Nat. Commun.">
        <title>Thousands of microbial genomes shed light on interconnected biogeochemical processes in an aquifer system.</title>
        <authorList>
            <person name="Anantharaman K."/>
            <person name="Brown C.T."/>
            <person name="Hug L.A."/>
            <person name="Sharon I."/>
            <person name="Castelle C.J."/>
            <person name="Probst A.J."/>
            <person name="Thomas B.C."/>
            <person name="Singh A."/>
            <person name="Wilkins M.J."/>
            <person name="Karaoz U."/>
            <person name="Brodie E.L."/>
            <person name="Williams K.H."/>
            <person name="Hubbard S.S."/>
            <person name="Banfield J.F."/>
        </authorList>
    </citation>
    <scope>NUCLEOTIDE SEQUENCE [LARGE SCALE GENOMIC DNA]</scope>
</reference>
<dbReference type="Pfam" id="PF04266">
    <property type="entry name" value="ASCH"/>
    <property type="match status" value="1"/>
</dbReference>
<evidence type="ECO:0000313" key="3">
    <source>
        <dbReference type="Proteomes" id="UP000178315"/>
    </source>
</evidence>
<gene>
    <name evidence="2" type="ORF">A3H61_00035</name>
</gene>
<name>A0A1G2A9Z9_9BACT</name>
<dbReference type="InterPro" id="IPR016645">
    <property type="entry name" value="UCP016134"/>
</dbReference>
<comment type="caution">
    <text evidence="2">The sequence shown here is derived from an EMBL/GenBank/DDBJ whole genome shotgun (WGS) entry which is preliminary data.</text>
</comment>
<protein>
    <recommendedName>
        <fullName evidence="1">ASCH domain-containing protein</fullName>
    </recommendedName>
</protein>
<dbReference type="Gene3D" id="2.30.130.30">
    <property type="entry name" value="Hypothetical protein"/>
    <property type="match status" value="1"/>
</dbReference>
<dbReference type="InterPro" id="IPR007374">
    <property type="entry name" value="ASCH_domain"/>
</dbReference>
<organism evidence="2 3">
    <name type="scientific">Candidatus Jacksonbacteria bacterium RIFCSPLOWO2_02_FULL_44_20</name>
    <dbReference type="NCBI Taxonomy" id="1798460"/>
    <lineage>
        <taxon>Bacteria</taxon>
        <taxon>Candidatus Jacksoniibacteriota</taxon>
    </lineage>
</organism>
<proteinExistence type="predicted"/>
<evidence type="ECO:0000259" key="1">
    <source>
        <dbReference type="SMART" id="SM01022"/>
    </source>
</evidence>
<sequence length="108" mass="12950">MKLEREPFEKIIRGQKIIESRLYDEKRRQINIGDHIEFISIRNPSKKILTKVKALYRYDSFKDLFSDLPSDYFGSISKTELIREIKTFYSEDEERKYGVIGIKIELLK</sequence>
<feature type="domain" description="ASCH" evidence="1">
    <location>
        <begin position="1"/>
        <end position="108"/>
    </location>
</feature>
<dbReference type="InterPro" id="IPR015947">
    <property type="entry name" value="PUA-like_sf"/>
</dbReference>
<dbReference type="EMBL" id="MHJU01000008">
    <property type="protein sequence ID" value="OGY73728.1"/>
    <property type="molecule type" value="Genomic_DNA"/>
</dbReference>